<keyword evidence="1 2" id="KW-0732">Signal</keyword>
<dbReference type="RefSeq" id="WP_163490535.1">
    <property type="nucleotide sequence ID" value="NZ_JACVEL010000001.1"/>
</dbReference>
<reference evidence="4" key="1">
    <citation type="submission" date="2020-09" db="EMBL/GenBank/DDBJ databases">
        <title>Taishania pollutisoli gen. nov., sp. nov., Isolated from Tetrabromobisphenol A-Contaminated Soil.</title>
        <authorList>
            <person name="Chen Q."/>
        </authorList>
    </citation>
    <scope>NUCLEOTIDE SEQUENCE</scope>
    <source>
        <strain evidence="4">CZZ-1</strain>
    </source>
</reference>
<dbReference type="Proteomes" id="UP000652681">
    <property type="component" value="Unassembled WGS sequence"/>
</dbReference>
<comment type="caution">
    <text evidence="4">The sequence shown here is derived from an EMBL/GenBank/DDBJ whole genome shotgun (WGS) entry which is preliminary data.</text>
</comment>
<organism evidence="4 5">
    <name type="scientific">Taishania pollutisoli</name>
    <dbReference type="NCBI Taxonomy" id="2766479"/>
    <lineage>
        <taxon>Bacteria</taxon>
        <taxon>Pseudomonadati</taxon>
        <taxon>Bacteroidota</taxon>
        <taxon>Flavobacteriia</taxon>
        <taxon>Flavobacteriales</taxon>
        <taxon>Crocinitomicaceae</taxon>
        <taxon>Taishania</taxon>
    </lineage>
</organism>
<gene>
    <name evidence="4" type="ORF">H9Y05_02555</name>
</gene>
<evidence type="ECO:0000313" key="5">
    <source>
        <dbReference type="Proteomes" id="UP000652681"/>
    </source>
</evidence>
<dbReference type="Pfam" id="PF18962">
    <property type="entry name" value="Por_Secre_tail"/>
    <property type="match status" value="1"/>
</dbReference>
<evidence type="ECO:0000259" key="3">
    <source>
        <dbReference type="Pfam" id="PF18962"/>
    </source>
</evidence>
<evidence type="ECO:0000256" key="1">
    <source>
        <dbReference type="ARBA" id="ARBA00022729"/>
    </source>
</evidence>
<name>A0A8J6TRQ5_9FLAO</name>
<protein>
    <submittedName>
        <fullName evidence="4">T9SS type A sorting domain-containing protein</fullName>
    </submittedName>
</protein>
<feature type="chain" id="PRO_5035316848" evidence="2">
    <location>
        <begin position="23"/>
        <end position="219"/>
    </location>
</feature>
<dbReference type="AlphaFoldDB" id="A0A8J6TRQ5"/>
<feature type="domain" description="Secretion system C-terminal sorting" evidence="3">
    <location>
        <begin position="146"/>
        <end position="215"/>
    </location>
</feature>
<feature type="signal peptide" evidence="2">
    <location>
        <begin position="1"/>
        <end position="22"/>
    </location>
</feature>
<dbReference type="NCBIfam" id="TIGR04183">
    <property type="entry name" value="Por_Secre_tail"/>
    <property type="match status" value="1"/>
</dbReference>
<evidence type="ECO:0000256" key="2">
    <source>
        <dbReference type="SAM" id="SignalP"/>
    </source>
</evidence>
<accession>A0A8J6TRQ5</accession>
<sequence>MRKLKQMILPMMLLLATQQVFGQIPAIDSFTVIPENPVAGDEVKVIVYATFPYGDCDLTNHAIDVQNGIIVLDLVYTIGAAAYICHSTDTVTIGYLEKGKHPLEINLYVETGLTGEQTLEDSESTIIPVDQPLSIHVPPGDSGISMYPNPFYEEVFIATHLVIDRIEIISVLGEKTVLHEEYTAGQPIDLSGLRNGAYFLIITDKDGNRYSEKLIKTAP</sequence>
<keyword evidence="5" id="KW-1185">Reference proteome</keyword>
<dbReference type="EMBL" id="JACVEL010000001">
    <property type="protein sequence ID" value="MBC9811347.1"/>
    <property type="molecule type" value="Genomic_DNA"/>
</dbReference>
<dbReference type="InterPro" id="IPR026444">
    <property type="entry name" value="Secre_tail"/>
</dbReference>
<evidence type="ECO:0000313" key="4">
    <source>
        <dbReference type="EMBL" id="MBC9811347.1"/>
    </source>
</evidence>
<proteinExistence type="predicted"/>